<evidence type="ECO:0000313" key="2">
    <source>
        <dbReference type="EMBL" id="MBX0305092.1"/>
    </source>
</evidence>
<reference evidence="2" key="1">
    <citation type="submission" date="2021-06" db="EMBL/GenBank/DDBJ databases">
        <title>Halomicroarcula sp. F24A a new haloarchaeum isolated from saline soil.</title>
        <authorList>
            <person name="Duran-Viseras A."/>
            <person name="Sanchez-Porro C."/>
            <person name="Ventosa A."/>
        </authorList>
    </citation>
    <scope>NUCLEOTIDE SEQUENCE</scope>
    <source>
        <strain evidence="2">F24A</strain>
    </source>
</reference>
<dbReference type="EMBL" id="RKLQ01000002">
    <property type="protein sequence ID" value="MBX0305092.1"/>
    <property type="molecule type" value="Genomic_DNA"/>
</dbReference>
<keyword evidence="1" id="KW-0812">Transmembrane</keyword>
<keyword evidence="1" id="KW-1133">Transmembrane helix</keyword>
<dbReference type="AlphaFoldDB" id="A0A8J7YGI7"/>
<accession>A0A8J7YGI7</accession>
<evidence type="ECO:0000256" key="1">
    <source>
        <dbReference type="SAM" id="Phobius"/>
    </source>
</evidence>
<name>A0A8J7YGI7_9EURY</name>
<organism evidence="2 3">
    <name type="scientific">Haloarcula salinisoli</name>
    <dbReference type="NCBI Taxonomy" id="2487746"/>
    <lineage>
        <taxon>Archaea</taxon>
        <taxon>Methanobacteriati</taxon>
        <taxon>Methanobacteriota</taxon>
        <taxon>Stenosarchaea group</taxon>
        <taxon>Halobacteria</taxon>
        <taxon>Halobacteriales</taxon>
        <taxon>Haloarculaceae</taxon>
        <taxon>Haloarcula</taxon>
    </lineage>
</organism>
<keyword evidence="3" id="KW-1185">Reference proteome</keyword>
<feature type="transmembrane region" description="Helical" evidence="1">
    <location>
        <begin position="36"/>
        <end position="51"/>
    </location>
</feature>
<sequence length="59" mass="6213">MKNPLAAIRPRLPTFLVLFGVGGIFGAEESMVSNPWLGVALVVAGVGLYVARSQNMSPI</sequence>
<keyword evidence="1" id="KW-0472">Membrane</keyword>
<evidence type="ECO:0000313" key="3">
    <source>
        <dbReference type="Proteomes" id="UP000783863"/>
    </source>
</evidence>
<comment type="caution">
    <text evidence="2">The sequence shown here is derived from an EMBL/GenBank/DDBJ whole genome shotgun (WGS) entry which is preliminary data.</text>
</comment>
<dbReference type="Proteomes" id="UP000783863">
    <property type="component" value="Unassembled WGS sequence"/>
</dbReference>
<proteinExistence type="predicted"/>
<protein>
    <submittedName>
        <fullName evidence="2">Uncharacterized protein</fullName>
    </submittedName>
</protein>
<dbReference type="RefSeq" id="WP_220589285.1">
    <property type="nucleotide sequence ID" value="NZ_RKLQ01000002.1"/>
</dbReference>
<gene>
    <name evidence="2" type="ORF">EGD98_15595</name>
</gene>